<dbReference type="KEGG" id="schv:BRCON_1273"/>
<organism evidence="2 3">
    <name type="scientific">Sumerlaea chitinivorans</name>
    <dbReference type="NCBI Taxonomy" id="2250252"/>
    <lineage>
        <taxon>Bacteria</taxon>
        <taxon>Candidatus Sumerlaeota</taxon>
        <taxon>Candidatus Sumerlaeia</taxon>
        <taxon>Candidatus Sumerlaeales</taxon>
        <taxon>Candidatus Sumerlaeaceae</taxon>
        <taxon>Candidatus Sumerlaea</taxon>
    </lineage>
</organism>
<proteinExistence type="predicted"/>
<dbReference type="Proteomes" id="UP000262583">
    <property type="component" value="Chromosome"/>
</dbReference>
<keyword evidence="1" id="KW-1133">Transmembrane helix</keyword>
<dbReference type="AlphaFoldDB" id="A0A2Z4Y4H8"/>
<name>A0A2Z4Y4H8_SUMC1</name>
<evidence type="ECO:0000313" key="2">
    <source>
        <dbReference type="EMBL" id="AXA36050.1"/>
    </source>
</evidence>
<reference evidence="2 3" key="1">
    <citation type="submission" date="2018-05" db="EMBL/GenBank/DDBJ databases">
        <title>A metagenomic window into the 2 km-deep terrestrial subsurface aquifer revealed taxonomically and functionally diverse microbial community comprising novel uncultured bacterial lineages.</title>
        <authorList>
            <person name="Kadnikov V.V."/>
            <person name="Mardanov A.V."/>
            <person name="Beletsky A.V."/>
            <person name="Banks D."/>
            <person name="Pimenov N.V."/>
            <person name="Frank Y.A."/>
            <person name="Karnachuk O.V."/>
            <person name="Ravin N.V."/>
        </authorList>
    </citation>
    <scope>NUCLEOTIDE SEQUENCE [LARGE SCALE GENOMIC DNA]</scope>
    <source>
        <strain evidence="2">BY</strain>
    </source>
</reference>
<evidence type="ECO:0000256" key="1">
    <source>
        <dbReference type="SAM" id="Phobius"/>
    </source>
</evidence>
<sequence length="143" mass="15533">MRAKRRNRALSLVEVAVAIGVLGVGIFVVAEIFRSARVGAERAALQVKAAGLASLKLEELRTAGSALKAELEKATKVYVHYPPTGWKQLDEDSRFQWRAEITKSDKYPQVASIRVLVAKAGEQESKPISEVSGFALLEQGGAR</sequence>
<gene>
    <name evidence="2" type="ORF">BRCON_1273</name>
</gene>
<keyword evidence="1" id="KW-0472">Membrane</keyword>
<feature type="transmembrane region" description="Helical" evidence="1">
    <location>
        <begin position="12"/>
        <end position="33"/>
    </location>
</feature>
<keyword evidence="1" id="KW-0812">Transmembrane</keyword>
<evidence type="ECO:0008006" key="4">
    <source>
        <dbReference type="Google" id="ProtNLM"/>
    </source>
</evidence>
<accession>A0A2Z4Y4H8</accession>
<dbReference type="EMBL" id="CP030759">
    <property type="protein sequence ID" value="AXA36050.1"/>
    <property type="molecule type" value="Genomic_DNA"/>
</dbReference>
<protein>
    <recommendedName>
        <fullName evidence="4">Type II secretion system protein</fullName>
    </recommendedName>
</protein>
<evidence type="ECO:0000313" key="3">
    <source>
        <dbReference type="Proteomes" id="UP000262583"/>
    </source>
</evidence>